<dbReference type="InterPro" id="IPR000719">
    <property type="entry name" value="Prot_kinase_dom"/>
</dbReference>
<sequence length="381" mass="42872">MSDPLIHVVRTAFKLATTITSKSLTPSQAAKSRGRTIAEVVSDHLNADKTSPDLVATGKCRELQTYLVVTEDKNEFGDGGSDPSVQAAFSFQRIICQEENEEIRLRCCCPAFMIAHAGPWLAIMGGIIPGDCIVQRLTDFFWIPVHSTHDDNQFLRIARIFYALRESIECLDSWYKDTVNKVPPFKLSFRVPHPRFFPSPNAYRDGDNLVRFEYQEPLELDVSCVTYRAKTLGDNPKDIVVKFVTSYGADAHREMALAGLAPELLYYGEINVEPGMSSYGDLRMVVMEYVDGLTLNKAWEQRKVPQSFQSDLCKAFQHLHDAGYVYGDLRQPNVMIMREGKVQLIDFDWAGKEPEGEVKCPVAISIAISSYLNWLAHSQGT</sequence>
<accession>A0A8I2YSU5</accession>
<reference evidence="2" key="1">
    <citation type="submission" date="2021-03" db="EMBL/GenBank/DDBJ databases">
        <title>Evolutionary innovations through gain and loss of genes in the ectomycorrhizal Boletales.</title>
        <authorList>
            <person name="Wu G."/>
            <person name="Miyauchi S."/>
            <person name="Morin E."/>
            <person name="Yang Z.-L."/>
            <person name="Xu J."/>
            <person name="Martin F.M."/>
        </authorList>
    </citation>
    <scope>NUCLEOTIDE SEQUENCE</scope>
    <source>
        <strain evidence="2">BR01</strain>
    </source>
</reference>
<evidence type="ECO:0000259" key="1">
    <source>
        <dbReference type="PROSITE" id="PS50011"/>
    </source>
</evidence>
<dbReference type="PANTHER" id="PTHR37171">
    <property type="entry name" value="SERINE/THREONINE-PROTEIN KINASE YRZF-RELATED"/>
    <property type="match status" value="1"/>
</dbReference>
<dbReference type="Gene3D" id="1.10.510.10">
    <property type="entry name" value="Transferase(Phosphotransferase) domain 1"/>
    <property type="match status" value="1"/>
</dbReference>
<name>A0A8I2YSU5_9AGAM</name>
<evidence type="ECO:0000313" key="2">
    <source>
        <dbReference type="EMBL" id="KAG6377490.1"/>
    </source>
</evidence>
<dbReference type="InterPro" id="IPR052396">
    <property type="entry name" value="Meiotic_Drive_Suppr_Kinase"/>
</dbReference>
<dbReference type="PROSITE" id="PS50011">
    <property type="entry name" value="PROTEIN_KINASE_DOM"/>
    <property type="match status" value="1"/>
</dbReference>
<dbReference type="Pfam" id="PF00069">
    <property type="entry name" value="Pkinase"/>
    <property type="match status" value="1"/>
</dbReference>
<dbReference type="AlphaFoldDB" id="A0A8I2YSU5"/>
<evidence type="ECO:0000313" key="3">
    <source>
        <dbReference type="Proteomes" id="UP000683000"/>
    </source>
</evidence>
<protein>
    <recommendedName>
        <fullName evidence="1">Protein kinase domain-containing protein</fullName>
    </recommendedName>
</protein>
<dbReference type="InterPro" id="IPR011009">
    <property type="entry name" value="Kinase-like_dom_sf"/>
</dbReference>
<keyword evidence="3" id="KW-1185">Reference proteome</keyword>
<gene>
    <name evidence="2" type="ORF">JVT61DRAFT_15298</name>
</gene>
<dbReference type="PANTHER" id="PTHR37171:SF1">
    <property type="entry name" value="SERINE_THREONINE-PROTEIN KINASE YRZF-RELATED"/>
    <property type="match status" value="1"/>
</dbReference>
<comment type="caution">
    <text evidence="2">The sequence shown here is derived from an EMBL/GenBank/DDBJ whole genome shotgun (WGS) entry which is preliminary data.</text>
</comment>
<dbReference type="EMBL" id="JAGFBS010000009">
    <property type="protein sequence ID" value="KAG6377490.1"/>
    <property type="molecule type" value="Genomic_DNA"/>
</dbReference>
<dbReference type="SUPFAM" id="SSF56112">
    <property type="entry name" value="Protein kinase-like (PK-like)"/>
    <property type="match status" value="1"/>
</dbReference>
<dbReference type="GO" id="GO:0005524">
    <property type="term" value="F:ATP binding"/>
    <property type="evidence" value="ECO:0007669"/>
    <property type="project" value="InterPro"/>
</dbReference>
<dbReference type="GO" id="GO:0004672">
    <property type="term" value="F:protein kinase activity"/>
    <property type="evidence" value="ECO:0007669"/>
    <property type="project" value="InterPro"/>
</dbReference>
<proteinExistence type="predicted"/>
<organism evidence="2 3">
    <name type="scientific">Boletus reticuloceps</name>
    <dbReference type="NCBI Taxonomy" id="495285"/>
    <lineage>
        <taxon>Eukaryota</taxon>
        <taxon>Fungi</taxon>
        <taxon>Dikarya</taxon>
        <taxon>Basidiomycota</taxon>
        <taxon>Agaricomycotina</taxon>
        <taxon>Agaricomycetes</taxon>
        <taxon>Agaricomycetidae</taxon>
        <taxon>Boletales</taxon>
        <taxon>Boletineae</taxon>
        <taxon>Boletaceae</taxon>
        <taxon>Boletoideae</taxon>
        <taxon>Boletus</taxon>
    </lineage>
</organism>
<feature type="domain" description="Protein kinase" evidence="1">
    <location>
        <begin position="212"/>
        <end position="381"/>
    </location>
</feature>
<dbReference type="OrthoDB" id="4062651at2759"/>
<dbReference type="Proteomes" id="UP000683000">
    <property type="component" value="Unassembled WGS sequence"/>
</dbReference>